<name>A0A4Y2BNJ4_ARAVE</name>
<reference evidence="2 3" key="1">
    <citation type="journal article" date="2019" name="Sci. Rep.">
        <title>Orb-weaving spider Araneus ventricosus genome elucidates the spidroin gene catalogue.</title>
        <authorList>
            <person name="Kono N."/>
            <person name="Nakamura H."/>
            <person name="Ohtoshi R."/>
            <person name="Moran D.A.P."/>
            <person name="Shinohara A."/>
            <person name="Yoshida Y."/>
            <person name="Fujiwara M."/>
            <person name="Mori M."/>
            <person name="Tomita M."/>
            <person name="Arakawa K."/>
        </authorList>
    </citation>
    <scope>NUCLEOTIDE SEQUENCE [LARGE SCALE GENOMIC DNA]</scope>
</reference>
<comment type="caution">
    <text evidence="2">The sequence shown here is derived from an EMBL/GenBank/DDBJ whole genome shotgun (WGS) entry which is preliminary data.</text>
</comment>
<evidence type="ECO:0000313" key="3">
    <source>
        <dbReference type="Proteomes" id="UP000499080"/>
    </source>
</evidence>
<gene>
    <name evidence="2" type="ORF">AVEN_25633_1</name>
</gene>
<sequence length="137" mass="15334">MNWVRQIDQNGMWIYQLNCGSVSNFEPNPSRGSLSVNVSIRAYVNAPQAKVNPSVLHHKSHHPTRTFPQGPPFPTGNSTWGFSLSSDSLFPISFLPSIIPPYRILQRSSSFLIKNSSHGPPHRTIPEQEQTRNGRAT</sequence>
<feature type="compositionally biased region" description="Basic and acidic residues" evidence="1">
    <location>
        <begin position="124"/>
        <end position="137"/>
    </location>
</feature>
<evidence type="ECO:0000256" key="1">
    <source>
        <dbReference type="SAM" id="MobiDB-lite"/>
    </source>
</evidence>
<dbReference type="Proteomes" id="UP000499080">
    <property type="component" value="Unassembled WGS sequence"/>
</dbReference>
<protein>
    <submittedName>
        <fullName evidence="2">Uncharacterized protein</fullName>
    </submittedName>
</protein>
<proteinExistence type="predicted"/>
<accession>A0A4Y2BNJ4</accession>
<evidence type="ECO:0000313" key="2">
    <source>
        <dbReference type="EMBL" id="GBL93638.1"/>
    </source>
</evidence>
<keyword evidence="3" id="KW-1185">Reference proteome</keyword>
<dbReference type="EMBL" id="BGPR01000095">
    <property type="protein sequence ID" value="GBL93638.1"/>
    <property type="molecule type" value="Genomic_DNA"/>
</dbReference>
<organism evidence="2 3">
    <name type="scientific">Araneus ventricosus</name>
    <name type="common">Orbweaver spider</name>
    <name type="synonym">Epeira ventricosa</name>
    <dbReference type="NCBI Taxonomy" id="182803"/>
    <lineage>
        <taxon>Eukaryota</taxon>
        <taxon>Metazoa</taxon>
        <taxon>Ecdysozoa</taxon>
        <taxon>Arthropoda</taxon>
        <taxon>Chelicerata</taxon>
        <taxon>Arachnida</taxon>
        <taxon>Araneae</taxon>
        <taxon>Araneomorphae</taxon>
        <taxon>Entelegynae</taxon>
        <taxon>Araneoidea</taxon>
        <taxon>Araneidae</taxon>
        <taxon>Araneus</taxon>
    </lineage>
</organism>
<dbReference type="AlphaFoldDB" id="A0A4Y2BNJ4"/>
<feature type="region of interest" description="Disordered" evidence="1">
    <location>
        <begin position="113"/>
        <end position="137"/>
    </location>
</feature>